<comment type="caution">
    <text evidence="2">The sequence shown here is derived from an EMBL/GenBank/DDBJ whole genome shotgun (WGS) entry which is preliminary data.</text>
</comment>
<feature type="transmembrane region" description="Helical" evidence="1">
    <location>
        <begin position="112"/>
        <end position="132"/>
    </location>
</feature>
<keyword evidence="1" id="KW-0812">Transmembrane</keyword>
<protein>
    <submittedName>
        <fullName evidence="2">Uncharacterized protein</fullName>
    </submittedName>
</protein>
<reference evidence="2" key="1">
    <citation type="submission" date="2021-02" db="EMBL/GenBank/DDBJ databases">
        <authorList>
            <person name="Nowell W R."/>
        </authorList>
    </citation>
    <scope>NUCLEOTIDE SEQUENCE</scope>
</reference>
<name>A0A820MQ89_9BILA</name>
<accession>A0A820MQ89</accession>
<evidence type="ECO:0000313" key="3">
    <source>
        <dbReference type="Proteomes" id="UP000663844"/>
    </source>
</evidence>
<feature type="transmembrane region" description="Helical" evidence="1">
    <location>
        <begin position="18"/>
        <end position="51"/>
    </location>
</feature>
<evidence type="ECO:0000313" key="2">
    <source>
        <dbReference type="EMBL" id="CAF4375531.1"/>
    </source>
</evidence>
<gene>
    <name evidence="2" type="ORF">OXD698_LOCUS50081</name>
</gene>
<feature type="non-terminal residue" evidence="2">
    <location>
        <position position="1"/>
    </location>
</feature>
<dbReference type="EMBL" id="CAJOAZ010023446">
    <property type="protein sequence ID" value="CAF4375531.1"/>
    <property type="molecule type" value="Genomic_DNA"/>
</dbReference>
<keyword evidence="1" id="KW-1133">Transmembrane helix</keyword>
<keyword evidence="1" id="KW-0472">Membrane</keyword>
<evidence type="ECO:0000256" key="1">
    <source>
        <dbReference type="SAM" id="Phobius"/>
    </source>
</evidence>
<feature type="non-terminal residue" evidence="2">
    <location>
        <position position="171"/>
    </location>
</feature>
<organism evidence="2 3">
    <name type="scientific">Adineta steineri</name>
    <dbReference type="NCBI Taxonomy" id="433720"/>
    <lineage>
        <taxon>Eukaryota</taxon>
        <taxon>Metazoa</taxon>
        <taxon>Spiralia</taxon>
        <taxon>Gnathifera</taxon>
        <taxon>Rotifera</taxon>
        <taxon>Eurotatoria</taxon>
        <taxon>Bdelloidea</taxon>
        <taxon>Adinetida</taxon>
        <taxon>Adinetidae</taxon>
        <taxon>Adineta</taxon>
    </lineage>
</organism>
<sequence>QCAPIYCTYSDTTRTYNIIGIITKVISTIGGLIMILRLITTVFVKVIFKLLTPRTPRQEQDIPMSFDRFKQMFRNLITLLLTTLRNLNIFPIRSFGSNITRIEAKHLGQLTTRLYLILLLNSFVILSLYTAVKPQTLINTYMRPSLDIYNRLLLDHPDSIQCPCSSISIPY</sequence>
<dbReference type="AlphaFoldDB" id="A0A820MQ89"/>
<dbReference type="Proteomes" id="UP000663844">
    <property type="component" value="Unassembled WGS sequence"/>
</dbReference>
<proteinExistence type="predicted"/>